<dbReference type="KEGG" id="maq:Maqu_3379"/>
<dbReference type="STRING" id="351348.Maqu_3379"/>
<evidence type="ECO:0000313" key="1">
    <source>
        <dbReference type="EMBL" id="ABM20450.1"/>
    </source>
</evidence>
<dbReference type="RefSeq" id="WP_011786791.1">
    <property type="nucleotide sequence ID" value="NC_008740.1"/>
</dbReference>
<name>A1U631_MARN8</name>
<dbReference type="EMBL" id="CP000514">
    <property type="protein sequence ID" value="ABM20450.1"/>
    <property type="molecule type" value="Genomic_DNA"/>
</dbReference>
<gene>
    <name evidence="1" type="ordered locus">Maqu_3379</name>
</gene>
<dbReference type="Proteomes" id="UP000000998">
    <property type="component" value="Chromosome"/>
</dbReference>
<evidence type="ECO:0008006" key="3">
    <source>
        <dbReference type="Google" id="ProtNLM"/>
    </source>
</evidence>
<dbReference type="HOGENOM" id="CLU_2130488_0_0_6"/>
<dbReference type="AlphaFoldDB" id="A1U631"/>
<accession>A1U631</accession>
<dbReference type="OrthoDB" id="6372121at2"/>
<proteinExistence type="predicted"/>
<sequence length="113" mass="12562">MSALAYLHEHGLQAESLPGDRIAVWPGEAITPALERWIAEHKPEIVSELRKSAAPAEKKNQNPHAILLKMAEQLQASPAILRALLDSDDMQDIAEGVISRAHLLAYFRQMYTP</sequence>
<reference evidence="2" key="1">
    <citation type="journal article" date="2011" name="Appl. Environ. Microbiol.">
        <title>Genomic potential of Marinobacter aquaeolei, a biogeochemical 'opportunitroph'.</title>
        <authorList>
            <person name="Singer E."/>
            <person name="Webb E.A."/>
            <person name="Nelson W.C."/>
            <person name="Heidelberg J.F."/>
            <person name="Ivanova N."/>
            <person name="Pati A."/>
            <person name="Edwards K.J."/>
        </authorList>
    </citation>
    <scope>NUCLEOTIDE SEQUENCE [LARGE SCALE GENOMIC DNA]</scope>
    <source>
        <strain evidence="2">ATCC 700491 / DSM 11845 / VT8</strain>
    </source>
</reference>
<protein>
    <recommendedName>
        <fullName evidence="3">TubC N-terminal docking domain-containing protein</fullName>
    </recommendedName>
</protein>
<evidence type="ECO:0000313" key="2">
    <source>
        <dbReference type="Proteomes" id="UP000000998"/>
    </source>
</evidence>
<organism evidence="1 2">
    <name type="scientific">Marinobacter nauticus (strain ATCC 700491 / DSM 11845 / VT8)</name>
    <name type="common">Marinobacter aquaeolei</name>
    <dbReference type="NCBI Taxonomy" id="351348"/>
    <lineage>
        <taxon>Bacteria</taxon>
        <taxon>Pseudomonadati</taxon>
        <taxon>Pseudomonadota</taxon>
        <taxon>Gammaproteobacteria</taxon>
        <taxon>Pseudomonadales</taxon>
        <taxon>Marinobacteraceae</taxon>
        <taxon>Marinobacter</taxon>
    </lineage>
</organism>